<evidence type="ECO:0000313" key="2">
    <source>
        <dbReference type="Proteomes" id="UP000770717"/>
    </source>
</evidence>
<reference evidence="1" key="1">
    <citation type="thesis" date="2020" institute="ProQuest LLC" country="789 East Eisenhower Parkway, Ann Arbor, MI, USA">
        <title>Comparative Genomics and Chromosome Evolution.</title>
        <authorList>
            <person name="Mudd A.B."/>
        </authorList>
    </citation>
    <scope>NUCLEOTIDE SEQUENCE</scope>
    <source>
        <strain evidence="1">HN-11 Male</strain>
        <tissue evidence="1">Kidney and liver</tissue>
    </source>
</reference>
<protein>
    <submittedName>
        <fullName evidence="1">Uncharacterized protein</fullName>
    </submittedName>
</protein>
<name>A0A8J6EBR2_ELECQ</name>
<accession>A0A8J6EBR2</accession>
<gene>
    <name evidence="1" type="ORF">GDO78_019296</name>
</gene>
<keyword evidence="2" id="KW-1185">Reference proteome</keyword>
<dbReference type="AlphaFoldDB" id="A0A8J6EBR2"/>
<evidence type="ECO:0000313" key="1">
    <source>
        <dbReference type="EMBL" id="KAG9460826.1"/>
    </source>
</evidence>
<dbReference type="Proteomes" id="UP000770717">
    <property type="component" value="Unassembled WGS sequence"/>
</dbReference>
<organism evidence="1 2">
    <name type="scientific">Eleutherodactylus coqui</name>
    <name type="common">Puerto Rican coqui</name>
    <dbReference type="NCBI Taxonomy" id="57060"/>
    <lineage>
        <taxon>Eukaryota</taxon>
        <taxon>Metazoa</taxon>
        <taxon>Chordata</taxon>
        <taxon>Craniata</taxon>
        <taxon>Vertebrata</taxon>
        <taxon>Euteleostomi</taxon>
        <taxon>Amphibia</taxon>
        <taxon>Batrachia</taxon>
        <taxon>Anura</taxon>
        <taxon>Neobatrachia</taxon>
        <taxon>Hyloidea</taxon>
        <taxon>Eleutherodactylidae</taxon>
        <taxon>Eleutherodactylinae</taxon>
        <taxon>Eleutherodactylus</taxon>
        <taxon>Eleutherodactylus</taxon>
    </lineage>
</organism>
<comment type="caution">
    <text evidence="1">The sequence shown here is derived from an EMBL/GenBank/DDBJ whole genome shotgun (WGS) entry which is preliminary data.</text>
</comment>
<dbReference type="EMBL" id="WNTK01037941">
    <property type="protein sequence ID" value="KAG9460826.1"/>
    <property type="molecule type" value="Genomic_DNA"/>
</dbReference>
<sequence length="69" mass="7860">QQSCLLISHTIEALILDPDSFSFQESGFSGSLQADSEYERRTMSVFNQVLEEVELLGRKHPPVSHLVRR</sequence>
<proteinExistence type="predicted"/>
<feature type="non-terminal residue" evidence="1">
    <location>
        <position position="69"/>
    </location>
</feature>